<reference evidence="1" key="1">
    <citation type="submission" date="2018-02" db="EMBL/GenBank/DDBJ databases">
        <title>Rhizophora mucronata_Transcriptome.</title>
        <authorList>
            <person name="Meera S.P."/>
            <person name="Sreeshan A."/>
            <person name="Augustine A."/>
        </authorList>
    </citation>
    <scope>NUCLEOTIDE SEQUENCE</scope>
    <source>
        <tissue evidence="1">Leaf</tissue>
    </source>
</reference>
<dbReference type="EMBL" id="GGEC01021530">
    <property type="protein sequence ID" value="MBX02014.1"/>
    <property type="molecule type" value="Transcribed_RNA"/>
</dbReference>
<evidence type="ECO:0000313" key="1">
    <source>
        <dbReference type="EMBL" id="MBX02014.1"/>
    </source>
</evidence>
<name>A0A2P2K8E8_RHIMU</name>
<accession>A0A2P2K8E8</accession>
<organism evidence="1">
    <name type="scientific">Rhizophora mucronata</name>
    <name type="common">Asiatic mangrove</name>
    <dbReference type="NCBI Taxonomy" id="61149"/>
    <lineage>
        <taxon>Eukaryota</taxon>
        <taxon>Viridiplantae</taxon>
        <taxon>Streptophyta</taxon>
        <taxon>Embryophyta</taxon>
        <taxon>Tracheophyta</taxon>
        <taxon>Spermatophyta</taxon>
        <taxon>Magnoliopsida</taxon>
        <taxon>eudicotyledons</taxon>
        <taxon>Gunneridae</taxon>
        <taxon>Pentapetalae</taxon>
        <taxon>rosids</taxon>
        <taxon>fabids</taxon>
        <taxon>Malpighiales</taxon>
        <taxon>Rhizophoraceae</taxon>
        <taxon>Rhizophora</taxon>
    </lineage>
</organism>
<dbReference type="AlphaFoldDB" id="A0A2P2K8E8"/>
<sequence>MRVMICPIVSFQKLFGHNMKINNCHIFLLLIYYTIPLHRSKQKICFSEGTNGHLSH</sequence>
<protein>
    <submittedName>
        <fullName evidence="1">Uncharacterized protein</fullName>
    </submittedName>
</protein>
<proteinExistence type="predicted"/>